<dbReference type="EMBL" id="LR699554">
    <property type="protein sequence ID" value="VVD31858.1"/>
    <property type="molecule type" value="Genomic_DNA"/>
</dbReference>
<evidence type="ECO:0000313" key="5">
    <source>
        <dbReference type="EMBL" id="VVD31858.1"/>
    </source>
</evidence>
<evidence type="ECO:0000256" key="3">
    <source>
        <dbReference type="ARBA" id="ARBA00022833"/>
    </source>
</evidence>
<name>A0A5Q4ZMW6_9BURK</name>
<dbReference type="Gene3D" id="2.30.40.10">
    <property type="entry name" value="Urease, subunit C, domain 1"/>
    <property type="match status" value="1"/>
</dbReference>
<evidence type="ECO:0000259" key="4">
    <source>
        <dbReference type="Pfam" id="PF22039"/>
    </source>
</evidence>
<protein>
    <recommendedName>
        <fullName evidence="4">Aminodeoxyfutalosine deaminase/Imidazolonepropionase-like composite domain-containing protein</fullName>
    </recommendedName>
</protein>
<accession>A0A5Q4ZMW6</accession>
<dbReference type="GO" id="GO:0046872">
    <property type="term" value="F:metal ion binding"/>
    <property type="evidence" value="ECO:0007669"/>
    <property type="project" value="UniProtKB-KW"/>
</dbReference>
<dbReference type="KEGG" id="pdio:PDMSB3_0560.1"/>
<dbReference type="SUPFAM" id="SSF51338">
    <property type="entry name" value="Composite domain of metallo-dependent hydrolases"/>
    <property type="match status" value="1"/>
</dbReference>
<keyword evidence="3" id="KW-0862">Zinc</keyword>
<dbReference type="GO" id="GO:0016810">
    <property type="term" value="F:hydrolase activity, acting on carbon-nitrogen (but not peptide) bonds"/>
    <property type="evidence" value="ECO:0007669"/>
    <property type="project" value="InterPro"/>
</dbReference>
<dbReference type="Pfam" id="PF22039">
    <property type="entry name" value="HUTI_composite_bact"/>
    <property type="match status" value="1"/>
</dbReference>
<feature type="domain" description="Aminodeoxyfutalosine deaminase/Imidazolonepropionase-like composite" evidence="4">
    <location>
        <begin position="16"/>
        <end position="38"/>
    </location>
</feature>
<proteinExistence type="predicted"/>
<evidence type="ECO:0000256" key="2">
    <source>
        <dbReference type="ARBA" id="ARBA00022801"/>
    </source>
</evidence>
<dbReference type="InterPro" id="IPR054418">
    <property type="entry name" value="MQNX/HUTI_composite_N"/>
</dbReference>
<keyword evidence="1" id="KW-0479">Metal-binding</keyword>
<keyword evidence="2" id="KW-0378">Hydrolase</keyword>
<dbReference type="AlphaFoldDB" id="A0A5Q4ZMW6"/>
<evidence type="ECO:0000256" key="1">
    <source>
        <dbReference type="ARBA" id="ARBA00022723"/>
    </source>
</evidence>
<evidence type="ECO:0000313" key="6">
    <source>
        <dbReference type="Proteomes" id="UP000325811"/>
    </source>
</evidence>
<gene>
    <name evidence="5" type="ORF">PDMSB3_0560</name>
</gene>
<dbReference type="Proteomes" id="UP000325811">
    <property type="component" value="Chromosome II"/>
</dbReference>
<sequence>MGKVIDGPLNAPRLHGAVAIEGERIAWVGEKTALPERFCTDAFERIALPGAASCPG</sequence>
<dbReference type="InterPro" id="IPR011059">
    <property type="entry name" value="Metal-dep_hydrolase_composite"/>
</dbReference>
<organism evidence="5 6">
    <name type="scientific">Paraburkholderia dioscoreae</name>
    <dbReference type="NCBI Taxonomy" id="2604047"/>
    <lineage>
        <taxon>Bacteria</taxon>
        <taxon>Pseudomonadati</taxon>
        <taxon>Pseudomonadota</taxon>
        <taxon>Betaproteobacteria</taxon>
        <taxon>Burkholderiales</taxon>
        <taxon>Burkholderiaceae</taxon>
        <taxon>Paraburkholderia</taxon>
    </lineage>
</organism>
<keyword evidence="6" id="KW-1185">Reference proteome</keyword>
<reference evidence="5 6" key="1">
    <citation type="submission" date="2019-08" db="EMBL/GenBank/DDBJ databases">
        <authorList>
            <person name="Herpell B J."/>
        </authorList>
    </citation>
    <scope>NUCLEOTIDE SEQUENCE [LARGE SCALE GENOMIC DNA]</scope>
    <source>
        <strain evidence="6">Msb3</strain>
    </source>
</reference>